<dbReference type="GO" id="GO:0005829">
    <property type="term" value="C:cytosol"/>
    <property type="evidence" value="ECO:0007669"/>
    <property type="project" value="TreeGrafter"/>
</dbReference>
<dbReference type="Gene3D" id="3.40.140.10">
    <property type="entry name" value="Cytidine Deaminase, domain 2"/>
    <property type="match status" value="1"/>
</dbReference>
<dbReference type="SUPFAM" id="SSF53927">
    <property type="entry name" value="Cytidine deaminase-like"/>
    <property type="match status" value="1"/>
</dbReference>
<evidence type="ECO:0000256" key="2">
    <source>
        <dbReference type="ARBA" id="ARBA00022723"/>
    </source>
</evidence>
<dbReference type="GO" id="GO:0008270">
    <property type="term" value="F:zinc ion binding"/>
    <property type="evidence" value="ECO:0007669"/>
    <property type="project" value="InterPro"/>
</dbReference>
<dbReference type="PROSITE" id="PS00903">
    <property type="entry name" value="CYT_DCMP_DEAMINASES_1"/>
    <property type="match status" value="1"/>
</dbReference>
<dbReference type="InterPro" id="IPR016192">
    <property type="entry name" value="APOBEC/CMP_deaminase_Zn-bd"/>
</dbReference>
<dbReference type="GO" id="GO:0004126">
    <property type="term" value="F:cytidine deaminase activity"/>
    <property type="evidence" value="ECO:0007669"/>
    <property type="project" value="UniProtKB-ARBA"/>
</dbReference>
<evidence type="ECO:0000256" key="3">
    <source>
        <dbReference type="ARBA" id="ARBA00022801"/>
    </source>
</evidence>
<keyword evidence="7" id="KW-1185">Reference proteome</keyword>
<proteinExistence type="inferred from homology"/>
<protein>
    <submittedName>
        <fullName evidence="6">Cytidine deaminase</fullName>
    </submittedName>
</protein>
<gene>
    <name evidence="6" type="ORF">BST85_08825</name>
</gene>
<comment type="caution">
    <text evidence="6">The sequence shown here is derived from an EMBL/GenBank/DDBJ whole genome shotgun (WGS) entry which is preliminary data.</text>
</comment>
<dbReference type="GO" id="GO:0072527">
    <property type="term" value="P:pyrimidine-containing compound metabolic process"/>
    <property type="evidence" value="ECO:0007669"/>
    <property type="project" value="UniProtKB-ARBA"/>
</dbReference>
<feature type="domain" description="CMP/dCMP-type deaminase" evidence="5">
    <location>
        <begin position="21"/>
        <end position="158"/>
    </location>
</feature>
<reference evidence="6 7" key="1">
    <citation type="submission" date="2016-11" db="EMBL/GenBank/DDBJ databases">
        <title>Trade-off between light-utilization and light-protection in marine flavobacteria.</title>
        <authorList>
            <person name="Kumagai Y."/>
        </authorList>
    </citation>
    <scope>NUCLEOTIDE SEQUENCE [LARGE SCALE GENOMIC DNA]</scope>
    <source>
        <strain evidence="6 7">NBRC 107741</strain>
    </source>
</reference>
<dbReference type="Pfam" id="PF00383">
    <property type="entry name" value="dCMP_cyt_deam_1"/>
    <property type="match status" value="1"/>
</dbReference>
<dbReference type="AlphaFoldDB" id="A0A2S7KQT5"/>
<dbReference type="CDD" id="cd01283">
    <property type="entry name" value="cytidine_deaminase"/>
    <property type="match status" value="1"/>
</dbReference>
<evidence type="ECO:0000313" key="6">
    <source>
        <dbReference type="EMBL" id="PQB04985.1"/>
    </source>
</evidence>
<keyword evidence="3" id="KW-0378">Hydrolase</keyword>
<sequence length="160" mass="17623">MEKLVFRAEFEIYERLDDLPVDIQELYTHAREARDRAYAPFSDFTVGAAVLLGDGQIVSGNNQENASFPVGLCAERTTIHQAASRYSDPLIKTLVVVGGARSKDNPEPVAPCGVCRQAIAQYELRQNCAIPIYFKGGEGPIYKASSVADLLPFTFDDSYL</sequence>
<keyword evidence="2" id="KW-0479">Metal-binding</keyword>
<name>A0A2S7KQT5_9FLAO</name>
<evidence type="ECO:0000256" key="1">
    <source>
        <dbReference type="ARBA" id="ARBA00006576"/>
    </source>
</evidence>
<evidence type="ECO:0000313" key="7">
    <source>
        <dbReference type="Proteomes" id="UP000239800"/>
    </source>
</evidence>
<dbReference type="RefSeq" id="WP_104812916.1">
    <property type="nucleotide sequence ID" value="NZ_MQUB01000001.1"/>
</dbReference>
<dbReference type="GO" id="GO:0042802">
    <property type="term" value="F:identical protein binding"/>
    <property type="evidence" value="ECO:0007669"/>
    <property type="project" value="UniProtKB-ARBA"/>
</dbReference>
<dbReference type="PANTHER" id="PTHR11644">
    <property type="entry name" value="CYTIDINE DEAMINASE"/>
    <property type="match status" value="1"/>
</dbReference>
<organism evidence="6 7">
    <name type="scientific">Aureitalea marina</name>
    <dbReference type="NCBI Taxonomy" id="930804"/>
    <lineage>
        <taxon>Bacteria</taxon>
        <taxon>Pseudomonadati</taxon>
        <taxon>Bacteroidota</taxon>
        <taxon>Flavobacteriia</taxon>
        <taxon>Flavobacteriales</taxon>
        <taxon>Flavobacteriaceae</taxon>
        <taxon>Aureitalea</taxon>
    </lineage>
</organism>
<dbReference type="PROSITE" id="PS51747">
    <property type="entry name" value="CYT_DCMP_DEAMINASES_2"/>
    <property type="match status" value="1"/>
</dbReference>
<comment type="similarity">
    <text evidence="1">Belongs to the cytidine and deoxycytidylate deaminase family.</text>
</comment>
<dbReference type="InterPro" id="IPR050202">
    <property type="entry name" value="Cyt/Deoxycyt_deaminase"/>
</dbReference>
<dbReference type="GO" id="GO:0055086">
    <property type="term" value="P:nucleobase-containing small molecule metabolic process"/>
    <property type="evidence" value="ECO:0007669"/>
    <property type="project" value="UniProtKB-ARBA"/>
</dbReference>
<dbReference type="NCBIfam" id="NF004064">
    <property type="entry name" value="PRK05578.1"/>
    <property type="match status" value="1"/>
</dbReference>
<evidence type="ECO:0000259" key="5">
    <source>
        <dbReference type="PROSITE" id="PS51747"/>
    </source>
</evidence>
<dbReference type="InterPro" id="IPR016193">
    <property type="entry name" value="Cytidine_deaminase-like"/>
</dbReference>
<dbReference type="Proteomes" id="UP000239800">
    <property type="component" value="Unassembled WGS sequence"/>
</dbReference>
<evidence type="ECO:0000256" key="4">
    <source>
        <dbReference type="ARBA" id="ARBA00022833"/>
    </source>
</evidence>
<dbReference type="OrthoDB" id="9795347at2"/>
<keyword evidence="4" id="KW-0862">Zinc</keyword>
<dbReference type="PANTHER" id="PTHR11644:SF2">
    <property type="entry name" value="CYTIDINE DEAMINASE"/>
    <property type="match status" value="1"/>
</dbReference>
<dbReference type="EMBL" id="MQUB01000001">
    <property type="protein sequence ID" value="PQB04985.1"/>
    <property type="molecule type" value="Genomic_DNA"/>
</dbReference>
<dbReference type="InterPro" id="IPR002125">
    <property type="entry name" value="CMP_dCMP_dom"/>
</dbReference>
<accession>A0A2S7KQT5</accession>